<evidence type="ECO:0000313" key="2">
    <source>
        <dbReference type="EMBL" id="SFE57203.1"/>
    </source>
</evidence>
<evidence type="ECO:0008006" key="4">
    <source>
        <dbReference type="Google" id="ProtNLM"/>
    </source>
</evidence>
<dbReference type="Pfam" id="PF12244">
    <property type="entry name" value="DUF3606"/>
    <property type="match status" value="1"/>
</dbReference>
<reference evidence="3" key="1">
    <citation type="submission" date="2016-10" db="EMBL/GenBank/DDBJ databases">
        <authorList>
            <person name="Varghese N."/>
            <person name="Submissions S."/>
        </authorList>
    </citation>
    <scope>NUCLEOTIDE SEQUENCE [LARGE SCALE GENOMIC DNA]</scope>
    <source>
        <strain evidence="3">DSM 27981</strain>
    </source>
</reference>
<sequence length="198" mass="20892">MPNPTDNIAIAPDRSLINLDRAEEVRAWSQSLDCSEEALHAAVQAVGHSPQAVRSYLAHRSDGEGGSAAASQPAQSAADKDRQADTGHYNQYGMRDDPRGVLTSHPENPATGEGARRFGAGGDEATYENRSEAPARTTQGSPGAEGSQGLITQVSASGSARELGHDYGGERLEGQQLSSRQGAGLIGEKRRLDTDIDR</sequence>
<proteinExistence type="predicted"/>
<evidence type="ECO:0000256" key="1">
    <source>
        <dbReference type="SAM" id="MobiDB-lite"/>
    </source>
</evidence>
<dbReference type="RefSeq" id="WP_245785113.1">
    <property type="nucleotide sequence ID" value="NZ_FONX01000003.1"/>
</dbReference>
<dbReference type="AlphaFoldDB" id="A0A1I2BPE9"/>
<feature type="compositionally biased region" description="Low complexity" evidence="1">
    <location>
        <begin position="67"/>
        <end position="77"/>
    </location>
</feature>
<organism evidence="2 3">
    <name type="scientific">Paracidovorax wautersii</name>
    <dbReference type="NCBI Taxonomy" id="1177982"/>
    <lineage>
        <taxon>Bacteria</taxon>
        <taxon>Pseudomonadati</taxon>
        <taxon>Pseudomonadota</taxon>
        <taxon>Betaproteobacteria</taxon>
        <taxon>Burkholderiales</taxon>
        <taxon>Comamonadaceae</taxon>
        <taxon>Paracidovorax</taxon>
    </lineage>
</organism>
<evidence type="ECO:0000313" key="3">
    <source>
        <dbReference type="Proteomes" id="UP000199119"/>
    </source>
</evidence>
<dbReference type="InterPro" id="IPR022037">
    <property type="entry name" value="DUF3606"/>
</dbReference>
<feature type="compositionally biased region" description="Basic and acidic residues" evidence="1">
    <location>
        <begin position="187"/>
        <end position="198"/>
    </location>
</feature>
<accession>A0A1I2BPE9</accession>
<protein>
    <recommendedName>
        <fullName evidence="4">DUF3606 domain-containing protein</fullName>
    </recommendedName>
</protein>
<name>A0A1I2BPE9_9BURK</name>
<feature type="region of interest" description="Disordered" evidence="1">
    <location>
        <begin position="54"/>
        <end position="198"/>
    </location>
</feature>
<dbReference type="Proteomes" id="UP000199119">
    <property type="component" value="Unassembled WGS sequence"/>
</dbReference>
<dbReference type="EMBL" id="FONX01000003">
    <property type="protein sequence ID" value="SFE57203.1"/>
    <property type="molecule type" value="Genomic_DNA"/>
</dbReference>
<feature type="compositionally biased region" description="Basic and acidic residues" evidence="1">
    <location>
        <begin position="162"/>
        <end position="173"/>
    </location>
</feature>
<keyword evidence="3" id="KW-1185">Reference proteome</keyword>
<gene>
    <name evidence="2" type="ORF">SAMN04489711_10377</name>
</gene>
<feature type="compositionally biased region" description="Polar residues" evidence="1">
    <location>
        <begin position="149"/>
        <end position="158"/>
    </location>
</feature>